<reference evidence="8 9" key="1">
    <citation type="submission" date="2018-10" db="EMBL/GenBank/DDBJ databases">
        <authorList>
            <person name="Li J."/>
        </authorList>
    </citation>
    <scope>NUCLEOTIDE SEQUENCE [LARGE SCALE GENOMIC DNA]</scope>
    <source>
        <strain evidence="8 9">JCM 11654</strain>
    </source>
</reference>
<evidence type="ECO:0000256" key="4">
    <source>
        <dbReference type="ARBA" id="ARBA00023136"/>
    </source>
</evidence>
<evidence type="ECO:0000313" key="9">
    <source>
        <dbReference type="Proteomes" id="UP000269438"/>
    </source>
</evidence>
<accession>A0A3L7AGW5</accession>
<proteinExistence type="predicted"/>
<feature type="transmembrane region" description="Helical" evidence="6">
    <location>
        <begin position="98"/>
        <end position="116"/>
    </location>
</feature>
<evidence type="ECO:0000313" key="8">
    <source>
        <dbReference type="EMBL" id="RLP78928.1"/>
    </source>
</evidence>
<dbReference type="InterPro" id="IPR011020">
    <property type="entry name" value="HTTM-like"/>
</dbReference>
<keyword evidence="9" id="KW-1185">Reference proteome</keyword>
<feature type="transmembrane region" description="Helical" evidence="6">
    <location>
        <begin position="188"/>
        <end position="211"/>
    </location>
</feature>
<dbReference type="InterPro" id="IPR053934">
    <property type="entry name" value="HTTM_dom"/>
</dbReference>
<sequence length="411" mass="45926">MLAGLIRDGWKLLISLPVRGWNFAESWLLDSKKARYGIAVSRIVFGITGLGLLLTNFRTRLYSFGSGSVWNDEVANIKSDFPKIWIFSWFHNAITNDAAYTALYVLLMLLAVLVILGWRTKIVLPIYFVLWVSFIEANDMIGDQGDNMYRIALFFFLFADVSGRWSLDARRRRKNGTPRILPREISNLFHNLVLVILTAQVSFVYVSGALYKAGGTPWSGGYAIYNPLSTERFGTWPFLTELITTWAPLVAFLTVGSMIMQMCFPLMLLTRPTRIIALIAIMSFHIGIGVTMGLPWFSLTMIAIDFIFIRDRTWKGLLDRIHGGYREARSEVEGPDTARESETSGSTAKPVPADRAAAKKAPQGDRNPEQTDAPAEEEERELVPTPTLASRPRTRASGSTRISKSGTAPAS</sequence>
<dbReference type="EMBL" id="RCUY01000016">
    <property type="protein sequence ID" value="RLP78928.1"/>
    <property type="molecule type" value="Genomic_DNA"/>
</dbReference>
<name>A0A3L7AGW5_9MICO</name>
<organism evidence="8 9">
    <name type="scientific">Mycetocola lacteus</name>
    <dbReference type="NCBI Taxonomy" id="76637"/>
    <lineage>
        <taxon>Bacteria</taxon>
        <taxon>Bacillati</taxon>
        <taxon>Actinomycetota</taxon>
        <taxon>Actinomycetes</taxon>
        <taxon>Micrococcales</taxon>
        <taxon>Microbacteriaceae</taxon>
        <taxon>Mycetocola</taxon>
    </lineage>
</organism>
<dbReference type="GO" id="GO:0012505">
    <property type="term" value="C:endomembrane system"/>
    <property type="evidence" value="ECO:0007669"/>
    <property type="project" value="UniProtKB-SubCell"/>
</dbReference>
<keyword evidence="2 6" id="KW-0812">Transmembrane</keyword>
<feature type="compositionally biased region" description="Basic and acidic residues" evidence="5">
    <location>
        <begin position="328"/>
        <end position="342"/>
    </location>
</feature>
<feature type="region of interest" description="Disordered" evidence="5">
    <location>
        <begin position="328"/>
        <end position="411"/>
    </location>
</feature>
<dbReference type="PANTHER" id="PTHR39535">
    <property type="entry name" value="SPORULATION-DELAYING PROTEIN SDPB"/>
    <property type="match status" value="1"/>
</dbReference>
<keyword evidence="3 6" id="KW-1133">Transmembrane helix</keyword>
<evidence type="ECO:0000259" key="7">
    <source>
        <dbReference type="SMART" id="SM00752"/>
    </source>
</evidence>
<gene>
    <name evidence="8" type="ORF">D9V34_16880</name>
</gene>
<dbReference type="PANTHER" id="PTHR39535:SF2">
    <property type="entry name" value="HTTM DOMAIN-CONTAINING PROTEIN"/>
    <property type="match status" value="1"/>
</dbReference>
<feature type="transmembrane region" description="Helical" evidence="6">
    <location>
        <begin position="148"/>
        <end position="167"/>
    </location>
</feature>
<dbReference type="Proteomes" id="UP000269438">
    <property type="component" value="Unassembled WGS sequence"/>
</dbReference>
<dbReference type="AlphaFoldDB" id="A0A3L7AGW5"/>
<feature type="transmembrane region" description="Helical" evidence="6">
    <location>
        <begin position="275"/>
        <end position="297"/>
    </location>
</feature>
<evidence type="ECO:0000256" key="2">
    <source>
        <dbReference type="ARBA" id="ARBA00022692"/>
    </source>
</evidence>
<feature type="transmembrane region" description="Helical" evidence="6">
    <location>
        <begin position="36"/>
        <end position="54"/>
    </location>
</feature>
<keyword evidence="4 6" id="KW-0472">Membrane</keyword>
<feature type="domain" description="HTTM-like" evidence="7">
    <location>
        <begin position="36"/>
        <end position="313"/>
    </location>
</feature>
<dbReference type="Pfam" id="PF05090">
    <property type="entry name" value="HTTM"/>
    <property type="match status" value="1"/>
</dbReference>
<dbReference type="SMART" id="SM00752">
    <property type="entry name" value="HTTM"/>
    <property type="match status" value="1"/>
</dbReference>
<dbReference type="OrthoDB" id="128729at2"/>
<evidence type="ECO:0000256" key="5">
    <source>
        <dbReference type="SAM" id="MobiDB-lite"/>
    </source>
</evidence>
<protein>
    <submittedName>
        <fullName evidence="8">HTTM domain-containing protein</fullName>
    </submittedName>
</protein>
<comment type="caution">
    <text evidence="8">The sequence shown here is derived from an EMBL/GenBank/DDBJ whole genome shotgun (WGS) entry which is preliminary data.</text>
</comment>
<feature type="compositionally biased region" description="Polar residues" evidence="5">
    <location>
        <begin position="396"/>
        <end position="411"/>
    </location>
</feature>
<comment type="subcellular location">
    <subcellularLocation>
        <location evidence="1">Endomembrane system</location>
        <topology evidence="1">Multi-pass membrane protein</topology>
    </subcellularLocation>
</comment>
<evidence type="ECO:0000256" key="3">
    <source>
        <dbReference type="ARBA" id="ARBA00022989"/>
    </source>
</evidence>
<dbReference type="InterPro" id="IPR052964">
    <property type="entry name" value="Sporulation_signal_mat"/>
</dbReference>
<evidence type="ECO:0000256" key="6">
    <source>
        <dbReference type="SAM" id="Phobius"/>
    </source>
</evidence>
<evidence type="ECO:0000256" key="1">
    <source>
        <dbReference type="ARBA" id="ARBA00004127"/>
    </source>
</evidence>
<feature type="transmembrane region" description="Helical" evidence="6">
    <location>
        <begin position="246"/>
        <end position="268"/>
    </location>
</feature>